<reference evidence="1 2" key="1">
    <citation type="submission" date="2019-04" db="EMBL/GenBank/DDBJ databases">
        <title>Genome sequencing of Clostridium botulinum Groups I-IV and Clostridium butyricum.</title>
        <authorList>
            <person name="Brunt J."/>
            <person name="Van Vliet A.H.M."/>
            <person name="Stringer S.C."/>
            <person name="Carter A.T."/>
            <person name="Peck M.W."/>
        </authorList>
    </citation>
    <scope>NUCLEOTIDE SEQUENCE [LARGE SCALE GENOMIC DNA]</scope>
    <source>
        <strain evidence="1 2">BL81</strain>
    </source>
</reference>
<comment type="caution">
    <text evidence="1">The sequence shown here is derived from an EMBL/GenBank/DDBJ whole genome shotgun (WGS) entry which is preliminary data.</text>
</comment>
<dbReference type="Proteomes" id="UP000486903">
    <property type="component" value="Unassembled WGS sequence"/>
</dbReference>
<protein>
    <submittedName>
        <fullName evidence="1">DUF3990 domain-containing protein</fullName>
    </submittedName>
</protein>
<sequence>MIKESKFKIVRNIIKLAKDLNIKIFDKMTEEWLDFIVKCRNGETHRYDIVEGPIYRM</sequence>
<gene>
    <name evidence="1" type="ORF">FDG31_07095</name>
</gene>
<dbReference type="InterPro" id="IPR025051">
    <property type="entry name" value="DUF3990"/>
</dbReference>
<dbReference type="Pfam" id="PF13151">
    <property type="entry name" value="DUF3990"/>
    <property type="match status" value="1"/>
</dbReference>
<organism evidence="1 2">
    <name type="scientific">Clostridium botulinum</name>
    <dbReference type="NCBI Taxonomy" id="1491"/>
    <lineage>
        <taxon>Bacteria</taxon>
        <taxon>Bacillati</taxon>
        <taxon>Bacillota</taxon>
        <taxon>Clostridia</taxon>
        <taxon>Eubacteriales</taxon>
        <taxon>Clostridiaceae</taxon>
        <taxon>Clostridium</taxon>
    </lineage>
</organism>
<evidence type="ECO:0000313" key="2">
    <source>
        <dbReference type="Proteomes" id="UP000486903"/>
    </source>
</evidence>
<accession>A0A6B4R6U6</accession>
<dbReference type="EMBL" id="SXFB01000004">
    <property type="protein sequence ID" value="NFV25942.1"/>
    <property type="molecule type" value="Genomic_DNA"/>
</dbReference>
<name>A0A6B4R6U6_CLOBO</name>
<evidence type="ECO:0000313" key="1">
    <source>
        <dbReference type="EMBL" id="NFV25942.1"/>
    </source>
</evidence>
<dbReference type="AlphaFoldDB" id="A0A6B4R6U6"/>
<proteinExistence type="predicted"/>